<proteinExistence type="inferred from homology"/>
<dbReference type="GO" id="GO:0005829">
    <property type="term" value="C:cytosol"/>
    <property type="evidence" value="ECO:0007669"/>
    <property type="project" value="TreeGrafter"/>
</dbReference>
<evidence type="ECO:0000256" key="3">
    <source>
        <dbReference type="ARBA" id="ARBA00022741"/>
    </source>
</evidence>
<keyword evidence="6 10" id="KW-0030">Aminoacyl-tRNA synthetase</keyword>
<evidence type="ECO:0000313" key="12">
    <source>
        <dbReference type="Proteomes" id="UP000229383"/>
    </source>
</evidence>
<keyword evidence="3 10" id="KW-0547">Nucleotide-binding</keyword>
<dbReference type="Proteomes" id="UP000229383">
    <property type="component" value="Unassembled WGS sequence"/>
</dbReference>
<dbReference type="AlphaFoldDB" id="A0A2H0TF45"/>
<dbReference type="PROSITE" id="PS50889">
    <property type="entry name" value="S4"/>
    <property type="match status" value="1"/>
</dbReference>
<dbReference type="EMBL" id="PFCN01000033">
    <property type="protein sequence ID" value="PIR70171.1"/>
    <property type="molecule type" value="Genomic_DNA"/>
</dbReference>
<gene>
    <name evidence="11" type="ORF">COU46_02790</name>
</gene>
<name>A0A2H0TF45_9BACT</name>
<dbReference type="InterPro" id="IPR002305">
    <property type="entry name" value="aa-tRNA-synth_Ic"/>
</dbReference>
<dbReference type="InterPro" id="IPR024088">
    <property type="entry name" value="Tyr-tRNA-ligase_bac-type"/>
</dbReference>
<dbReference type="PANTHER" id="PTHR11766">
    <property type="entry name" value="TYROSYL-TRNA SYNTHETASE"/>
    <property type="match status" value="1"/>
</dbReference>
<reference evidence="12" key="1">
    <citation type="submission" date="2017-09" db="EMBL/GenBank/DDBJ databases">
        <title>Depth-based differentiation of microbial function through sediment-hosted aquifers and enrichment of novel symbionts in the deep terrestrial subsurface.</title>
        <authorList>
            <person name="Probst A.J."/>
            <person name="Ladd B."/>
            <person name="Jarett J.K."/>
            <person name="Geller-Mcgrath D.E."/>
            <person name="Sieber C.M.K."/>
            <person name="Emerson J.B."/>
            <person name="Anantharaman K."/>
            <person name="Thomas B.C."/>
            <person name="Malmstrom R."/>
            <person name="Stieglmeier M."/>
            <person name="Klingl A."/>
            <person name="Woyke T."/>
            <person name="Ryan C.M."/>
            <person name="Banfield J.F."/>
        </authorList>
    </citation>
    <scope>NUCLEOTIDE SEQUENCE [LARGE SCALE GENOMIC DNA]</scope>
</reference>
<dbReference type="InterPro" id="IPR014729">
    <property type="entry name" value="Rossmann-like_a/b/a_fold"/>
</dbReference>
<evidence type="ECO:0000256" key="5">
    <source>
        <dbReference type="ARBA" id="ARBA00022917"/>
    </source>
</evidence>
<dbReference type="Gene3D" id="3.10.290.10">
    <property type="entry name" value="RNA-binding S4 domain"/>
    <property type="match status" value="1"/>
</dbReference>
<dbReference type="PRINTS" id="PR01040">
    <property type="entry name" value="TRNASYNTHTYR"/>
</dbReference>
<evidence type="ECO:0000256" key="6">
    <source>
        <dbReference type="ARBA" id="ARBA00023146"/>
    </source>
</evidence>
<dbReference type="GO" id="GO:0006437">
    <property type="term" value="P:tyrosyl-tRNA aminoacylation"/>
    <property type="evidence" value="ECO:0007669"/>
    <property type="project" value="UniProtKB-UniRule"/>
</dbReference>
<dbReference type="Gene3D" id="1.10.240.10">
    <property type="entry name" value="Tyrosyl-Transfer RNA Synthetase"/>
    <property type="match status" value="1"/>
</dbReference>
<keyword evidence="5 10" id="KW-0648">Protein biosynthesis</keyword>
<keyword evidence="9" id="KW-0694">RNA-binding</keyword>
<comment type="catalytic activity">
    <reaction evidence="7">
        <text>tRNA(Tyr) + L-tyrosine + ATP = L-tyrosyl-tRNA(Tyr) + AMP + diphosphate + H(+)</text>
        <dbReference type="Rhea" id="RHEA:10220"/>
        <dbReference type="Rhea" id="RHEA-COMP:9706"/>
        <dbReference type="Rhea" id="RHEA-COMP:9707"/>
        <dbReference type="ChEBI" id="CHEBI:15378"/>
        <dbReference type="ChEBI" id="CHEBI:30616"/>
        <dbReference type="ChEBI" id="CHEBI:33019"/>
        <dbReference type="ChEBI" id="CHEBI:58315"/>
        <dbReference type="ChEBI" id="CHEBI:78442"/>
        <dbReference type="ChEBI" id="CHEBI:78536"/>
        <dbReference type="ChEBI" id="CHEBI:456215"/>
        <dbReference type="EC" id="6.1.1.1"/>
    </reaction>
</comment>
<protein>
    <recommendedName>
        <fullName evidence="1 8">Tyrosine--tRNA ligase</fullName>
        <ecNumber evidence="1 8">6.1.1.1</ecNumber>
    </recommendedName>
</protein>
<comment type="caution">
    <text evidence="11">The sequence shown here is derived from an EMBL/GenBank/DDBJ whole genome shotgun (WGS) entry which is preliminary data.</text>
</comment>
<evidence type="ECO:0000256" key="10">
    <source>
        <dbReference type="RuleBase" id="RU363036"/>
    </source>
</evidence>
<dbReference type="InterPro" id="IPR002307">
    <property type="entry name" value="Tyr-tRNA-ligase"/>
</dbReference>
<dbReference type="NCBIfam" id="TIGR00234">
    <property type="entry name" value="tyrS"/>
    <property type="match status" value="1"/>
</dbReference>
<sequence>MVKKYLNESEIFIRNVEKMIGSEEFEKKLKGPKKLRIKYGVDVTAPFLHIGHAVNLWLMRSFQEEGHKVVFLIGDFTTKIGDPTGKTQTRPKISDADIKKGTKEFIKQVSKILLTDKKVFEVRKNSEWFSRMKPAQFIELFSNITHAQIIQRDMFQERIKKGDEIYIHEMLYPIFQGYDSVMIRSDATIIGSDQLFNEMMGRNLQKIFGQDPQTIITTKITPGIHGGPKQSKSLDNYVAIEDSAENKFGKIMSLPDDLIIQYLETYTTMPSAEIEKNKKELEDKKINPMSVKKELAREIIKRYHSKKEVLKAEEFFKKTFQEKKLPQETPSKKIDSSKPIIYVLHEIGLTRSISDSRRLINSGAVEFEGEIIKDPRHKLITQGVLRVGKKKFVKIIPK</sequence>
<dbReference type="SUPFAM" id="SSF52374">
    <property type="entry name" value="Nucleotidylyl transferase"/>
    <property type="match status" value="1"/>
</dbReference>
<evidence type="ECO:0000256" key="7">
    <source>
        <dbReference type="ARBA" id="ARBA00048248"/>
    </source>
</evidence>
<dbReference type="GO" id="GO:0005524">
    <property type="term" value="F:ATP binding"/>
    <property type="evidence" value="ECO:0007669"/>
    <property type="project" value="UniProtKB-KW"/>
</dbReference>
<dbReference type="CDD" id="cd00165">
    <property type="entry name" value="S4"/>
    <property type="match status" value="1"/>
</dbReference>
<evidence type="ECO:0000256" key="8">
    <source>
        <dbReference type="NCBIfam" id="TIGR00234"/>
    </source>
</evidence>
<dbReference type="GO" id="GO:0004831">
    <property type="term" value="F:tyrosine-tRNA ligase activity"/>
    <property type="evidence" value="ECO:0007669"/>
    <property type="project" value="UniProtKB-UniRule"/>
</dbReference>
<keyword evidence="2 10" id="KW-0436">Ligase</keyword>
<evidence type="ECO:0000256" key="1">
    <source>
        <dbReference type="ARBA" id="ARBA00013160"/>
    </source>
</evidence>
<dbReference type="PANTHER" id="PTHR11766:SF1">
    <property type="entry name" value="TYROSINE--TRNA LIGASE"/>
    <property type="match status" value="1"/>
</dbReference>
<evidence type="ECO:0000256" key="9">
    <source>
        <dbReference type="PROSITE-ProRule" id="PRU00182"/>
    </source>
</evidence>
<dbReference type="InterPro" id="IPR036986">
    <property type="entry name" value="S4_RNA-bd_sf"/>
</dbReference>
<dbReference type="GO" id="GO:0003723">
    <property type="term" value="F:RNA binding"/>
    <property type="evidence" value="ECO:0007669"/>
    <property type="project" value="UniProtKB-KW"/>
</dbReference>
<dbReference type="Gene3D" id="3.40.50.620">
    <property type="entry name" value="HUPs"/>
    <property type="match status" value="1"/>
</dbReference>
<organism evidence="11 12">
    <name type="scientific">Candidatus Niyogibacteria bacterium CG10_big_fil_rev_8_21_14_0_10_42_19</name>
    <dbReference type="NCBI Taxonomy" id="1974725"/>
    <lineage>
        <taxon>Bacteria</taxon>
        <taxon>Candidatus Niyogiibacteriota</taxon>
    </lineage>
</organism>
<keyword evidence="4 10" id="KW-0067">ATP-binding</keyword>
<dbReference type="EC" id="6.1.1.1" evidence="1 8"/>
<evidence type="ECO:0000256" key="2">
    <source>
        <dbReference type="ARBA" id="ARBA00022598"/>
    </source>
</evidence>
<comment type="similarity">
    <text evidence="10">Belongs to the class-I aminoacyl-tRNA synthetase family.</text>
</comment>
<dbReference type="SUPFAM" id="SSF55174">
    <property type="entry name" value="Alpha-L RNA-binding motif"/>
    <property type="match status" value="1"/>
</dbReference>
<evidence type="ECO:0000256" key="4">
    <source>
        <dbReference type="ARBA" id="ARBA00022840"/>
    </source>
</evidence>
<accession>A0A2H0TF45</accession>
<dbReference type="Pfam" id="PF00579">
    <property type="entry name" value="tRNA-synt_1b"/>
    <property type="match status" value="1"/>
</dbReference>
<evidence type="ECO:0000313" key="11">
    <source>
        <dbReference type="EMBL" id="PIR70171.1"/>
    </source>
</evidence>